<feature type="chain" id="PRO_5046782078" evidence="1">
    <location>
        <begin position="34"/>
        <end position="88"/>
    </location>
</feature>
<dbReference type="RefSeq" id="WP_265997093.1">
    <property type="nucleotide sequence ID" value="NZ_JAPJDN010000008.1"/>
</dbReference>
<evidence type="ECO:0000313" key="2">
    <source>
        <dbReference type="EMBL" id="MCX2937457.1"/>
    </source>
</evidence>
<sequence>MSNNTIASRIGRIVALPIIAGGIALGLAATANAADAAVGPDVRSGMVAAPEVTSQPAPEAIPGSWYHRHKVHLYPQSNAAQFTPPASK</sequence>
<reference evidence="2 3" key="1">
    <citation type="submission" date="2022-11" db="EMBL/GenBank/DDBJ databases">
        <title>Mycobacterium sp. nov.</title>
        <authorList>
            <person name="Papic B."/>
            <person name="Spicic S."/>
            <person name="Duvnjak S."/>
        </authorList>
    </citation>
    <scope>NUCLEOTIDE SEQUENCE [LARGE SCALE GENOMIC DNA]</scope>
    <source>
        <strain evidence="2 3">CVI_P4</strain>
    </source>
</reference>
<keyword evidence="3" id="KW-1185">Reference proteome</keyword>
<dbReference type="Proteomes" id="UP001300745">
    <property type="component" value="Unassembled WGS sequence"/>
</dbReference>
<comment type="caution">
    <text evidence="2">The sequence shown here is derived from an EMBL/GenBank/DDBJ whole genome shotgun (WGS) entry which is preliminary data.</text>
</comment>
<feature type="signal peptide" evidence="1">
    <location>
        <begin position="1"/>
        <end position="33"/>
    </location>
</feature>
<keyword evidence="1" id="KW-0732">Signal</keyword>
<proteinExistence type="predicted"/>
<accession>A0ABT3SD81</accession>
<protein>
    <submittedName>
        <fullName evidence="2">Uncharacterized protein</fullName>
    </submittedName>
</protein>
<evidence type="ECO:0000256" key="1">
    <source>
        <dbReference type="SAM" id="SignalP"/>
    </source>
</evidence>
<evidence type="ECO:0000313" key="3">
    <source>
        <dbReference type="Proteomes" id="UP001300745"/>
    </source>
</evidence>
<organism evidence="2 3">
    <name type="scientific">Mycobacterium pinniadriaticum</name>
    <dbReference type="NCBI Taxonomy" id="2994102"/>
    <lineage>
        <taxon>Bacteria</taxon>
        <taxon>Bacillati</taxon>
        <taxon>Actinomycetota</taxon>
        <taxon>Actinomycetes</taxon>
        <taxon>Mycobacteriales</taxon>
        <taxon>Mycobacteriaceae</taxon>
        <taxon>Mycobacterium</taxon>
    </lineage>
</organism>
<gene>
    <name evidence="2" type="ORF">ORI27_12145</name>
</gene>
<name>A0ABT3SD81_9MYCO</name>
<dbReference type="EMBL" id="JAPJDO010000008">
    <property type="protein sequence ID" value="MCX2937457.1"/>
    <property type="molecule type" value="Genomic_DNA"/>
</dbReference>